<dbReference type="InterPro" id="IPR050626">
    <property type="entry name" value="Peptidase_M16"/>
</dbReference>
<comment type="caution">
    <text evidence="12">The sequence shown here is derived from an EMBL/GenBank/DDBJ whole genome shotgun (WGS) entry which is preliminary data.</text>
</comment>
<keyword evidence="9" id="KW-0732">Signal</keyword>
<dbReference type="RefSeq" id="WP_005434420.1">
    <property type="nucleotide sequence ID" value="NZ_JH815515.1"/>
</dbReference>
<dbReference type="GO" id="GO:0006508">
    <property type="term" value="P:proteolysis"/>
    <property type="evidence" value="ECO:0007669"/>
    <property type="project" value="UniProtKB-KW"/>
</dbReference>
<feature type="signal peptide" evidence="9">
    <location>
        <begin position="1"/>
        <end position="29"/>
    </location>
</feature>
<dbReference type="GO" id="GO:0046872">
    <property type="term" value="F:metal ion binding"/>
    <property type="evidence" value="ECO:0007669"/>
    <property type="project" value="UniProtKB-KW"/>
</dbReference>
<sequence>MNKIRTGLRAALLAAAVCEALFIMTGCTAADRTGGAEAARSEATVSEGVLPTASAMKRRVLPNGMTVFLYPRRDATGSLEARLVVRAGSLQETEEERGLAHYVEHMAFNGTRDFPDQSAFKALEADGIMLGADVNAVTSLGGTTYRLSVPQATRTGLDTALHIMREWAFNITFRPEAFEREREIIVEEWRLREGVGARINGPLQTLRYEGSASRDRDPIGLIDVIRTAPVERAKAFYERWYSPQNMTLLLVGAFDEATADELIERYFASEPARGLETPADWGRFEPVANEDRLTTLVLDPEVSDRFVQIQLQRTLESTSDTVNEAWRETIERLTLDIFGRRFALMKENGGQGSLQAPESSWILSPSETQVLLLARPGTDEPLEAALERASGALKTLAAFGPSKEELDAAVRARRDAVRSRRLAAVRISNASVADDFADAVVYRLPMLDETQQDEMVSAFLAEVTADHVRASASALLASRVKLGAVAGASEKTSKASLRAAWTKGVASPAKPWTEVRRTVSLDLTPPAGPVTAETTVLPSPTGSGRARRFEFANGLKLVIIEDPSLTGRTTLNLRLAGGTSAVDHGLLAVPAALTLPMRSGIGSLTAADIRRVARDAKVSVMSYAEQLHHGIRAEADPEGVPAMMAILHARLSAPRFDEKALADMRRDRIRDLEHAPAERRFMDAIARDAFTAGGTMVAGRDDVDALASTEKLSALEAKLLGDPSRMTVTIVTRESVEKTYEEAAPWLASLAKRGEGFEFWRDQGVRPASGTGVKVWPWATADKAMVQMHYRSAMPWSEADADRLSLIGYAANRALRESLRTKASGVYVVNLNPLLVKEPAPYFIGRLNFTSAPARAEDLARRADEVLKTLARTGIDAAAFEELKAEWRVRHERDVRDAYYWCESAAMTDGSRTAFEDLAGRTARFEAIGLEDTNRLLATLFGDEPRTYMMTPADRRSAATAGDK</sequence>
<dbReference type="PROSITE" id="PS00143">
    <property type="entry name" value="INSULINASE"/>
    <property type="match status" value="1"/>
</dbReference>
<evidence type="ECO:0000256" key="3">
    <source>
        <dbReference type="ARBA" id="ARBA00022670"/>
    </source>
</evidence>
<comment type="similarity">
    <text evidence="2 8">Belongs to the peptidase M16 family.</text>
</comment>
<keyword evidence="7" id="KW-0482">Metalloprotease</keyword>
<keyword evidence="3" id="KW-0645">Protease</keyword>
<protein>
    <recommendedName>
        <fullName evidence="14">Peptidase M16 N-terminal domain-containing protein</fullName>
    </recommendedName>
</protein>
<evidence type="ECO:0000256" key="8">
    <source>
        <dbReference type="RuleBase" id="RU004447"/>
    </source>
</evidence>
<feature type="domain" description="Peptidase M16 C-terminal" evidence="11">
    <location>
        <begin position="231"/>
        <end position="411"/>
    </location>
</feature>
<feature type="chain" id="PRO_5003846762" description="Peptidase M16 N-terminal domain-containing protein" evidence="9">
    <location>
        <begin position="30"/>
        <end position="964"/>
    </location>
</feature>
<dbReference type="SUPFAM" id="SSF63411">
    <property type="entry name" value="LuxS/MPP-like metallohydrolase"/>
    <property type="match status" value="3"/>
</dbReference>
<evidence type="ECO:0000256" key="5">
    <source>
        <dbReference type="ARBA" id="ARBA00022801"/>
    </source>
</evidence>
<dbReference type="Pfam" id="PF00675">
    <property type="entry name" value="Peptidase_M16"/>
    <property type="match status" value="1"/>
</dbReference>
<dbReference type="eggNOG" id="COG0612">
    <property type="taxonomic scope" value="Bacteria"/>
</dbReference>
<proteinExistence type="inferred from homology"/>
<dbReference type="HOGENOM" id="CLU_008156_0_0_4"/>
<keyword evidence="4" id="KW-0479">Metal-binding</keyword>
<dbReference type="Pfam" id="PF05193">
    <property type="entry name" value="Peptidase_M16_C"/>
    <property type="match status" value="2"/>
</dbReference>
<evidence type="ECO:0000256" key="2">
    <source>
        <dbReference type="ARBA" id="ARBA00007261"/>
    </source>
</evidence>
<keyword evidence="13" id="KW-1185">Reference proteome</keyword>
<evidence type="ECO:0000313" key="13">
    <source>
        <dbReference type="Proteomes" id="UP000005835"/>
    </source>
</evidence>
<dbReference type="PANTHER" id="PTHR43690">
    <property type="entry name" value="NARDILYSIN"/>
    <property type="match status" value="1"/>
</dbReference>
<evidence type="ECO:0000313" key="12">
    <source>
        <dbReference type="EMBL" id="EKB31553.1"/>
    </source>
</evidence>
<organism evidence="12 13">
    <name type="scientific">Sutterella wadsworthensis 2_1_59BFAA</name>
    <dbReference type="NCBI Taxonomy" id="742823"/>
    <lineage>
        <taxon>Bacteria</taxon>
        <taxon>Pseudomonadati</taxon>
        <taxon>Pseudomonadota</taxon>
        <taxon>Betaproteobacteria</taxon>
        <taxon>Burkholderiales</taxon>
        <taxon>Sutterellaceae</taxon>
        <taxon>Sutterella</taxon>
    </lineage>
</organism>
<dbReference type="OrthoDB" id="9811314at2"/>
<dbReference type="InterPro" id="IPR011765">
    <property type="entry name" value="Pept_M16_N"/>
</dbReference>
<evidence type="ECO:0008006" key="14">
    <source>
        <dbReference type="Google" id="ProtNLM"/>
    </source>
</evidence>
<keyword evidence="6" id="KW-0862">Zinc</keyword>
<dbReference type="InterPro" id="IPR001431">
    <property type="entry name" value="Pept_M16_Zn_BS"/>
</dbReference>
<evidence type="ECO:0000256" key="6">
    <source>
        <dbReference type="ARBA" id="ARBA00022833"/>
    </source>
</evidence>
<accession>K1JY65</accession>
<dbReference type="PANTHER" id="PTHR43690:SF17">
    <property type="entry name" value="PROTEIN YHJJ"/>
    <property type="match status" value="1"/>
</dbReference>
<evidence type="ECO:0000256" key="7">
    <source>
        <dbReference type="ARBA" id="ARBA00023049"/>
    </source>
</evidence>
<dbReference type="GO" id="GO:0004222">
    <property type="term" value="F:metalloendopeptidase activity"/>
    <property type="evidence" value="ECO:0007669"/>
    <property type="project" value="InterPro"/>
</dbReference>
<evidence type="ECO:0000256" key="9">
    <source>
        <dbReference type="SAM" id="SignalP"/>
    </source>
</evidence>
<dbReference type="EMBL" id="ADMG01000020">
    <property type="protein sequence ID" value="EKB31553.1"/>
    <property type="molecule type" value="Genomic_DNA"/>
</dbReference>
<dbReference type="AlphaFoldDB" id="K1JY65"/>
<comment type="cofactor">
    <cofactor evidence="1">
        <name>Zn(2+)</name>
        <dbReference type="ChEBI" id="CHEBI:29105"/>
    </cofactor>
</comment>
<dbReference type="InterPro" id="IPR011249">
    <property type="entry name" value="Metalloenz_LuxS/M16"/>
</dbReference>
<feature type="domain" description="Peptidase M16 N-terminal" evidence="10">
    <location>
        <begin position="78"/>
        <end position="188"/>
    </location>
</feature>
<dbReference type="Proteomes" id="UP000005835">
    <property type="component" value="Unassembled WGS sequence"/>
</dbReference>
<name>K1JY65_9BURK</name>
<evidence type="ECO:0000256" key="4">
    <source>
        <dbReference type="ARBA" id="ARBA00022723"/>
    </source>
</evidence>
<reference evidence="12 13" key="1">
    <citation type="submission" date="2012-05" db="EMBL/GenBank/DDBJ databases">
        <title>The Genome Sequence of Sutterella wadsworthensis 2_1_59BFAA.</title>
        <authorList>
            <consortium name="The Broad Institute Genome Sequencing Platform"/>
            <person name="Earl A."/>
            <person name="Ward D."/>
            <person name="Feldgarden M."/>
            <person name="Gevers D."/>
            <person name="Daigneault M."/>
            <person name="Strauss J."/>
            <person name="Allen-Vercoe E."/>
            <person name="Walker B."/>
            <person name="Young S.K."/>
            <person name="Zeng Q."/>
            <person name="Gargeya S."/>
            <person name="Fitzgerald M."/>
            <person name="Haas B."/>
            <person name="Abouelleil A."/>
            <person name="Alvarado L."/>
            <person name="Arachchi H.M."/>
            <person name="Berlin A.M."/>
            <person name="Chapman S.B."/>
            <person name="Goldberg J."/>
            <person name="Griggs A."/>
            <person name="Gujja S."/>
            <person name="Hansen M."/>
            <person name="Howarth C."/>
            <person name="Imamovic A."/>
            <person name="Larimer J."/>
            <person name="McCowen C."/>
            <person name="Montmayeur A."/>
            <person name="Murphy C."/>
            <person name="Neiman D."/>
            <person name="Pearson M."/>
            <person name="Priest M."/>
            <person name="Roberts A."/>
            <person name="Saif S."/>
            <person name="Shea T."/>
            <person name="Sisk P."/>
            <person name="Sykes S."/>
            <person name="Wortman J."/>
            <person name="Nusbaum C."/>
            <person name="Birren B."/>
        </authorList>
    </citation>
    <scope>NUCLEOTIDE SEQUENCE [LARGE SCALE GENOMIC DNA]</scope>
    <source>
        <strain evidence="12 13">2_1_59BFAA</strain>
    </source>
</reference>
<dbReference type="STRING" id="742823.HMPREF9465_00821"/>
<evidence type="ECO:0000259" key="11">
    <source>
        <dbReference type="Pfam" id="PF05193"/>
    </source>
</evidence>
<dbReference type="InterPro" id="IPR007863">
    <property type="entry name" value="Peptidase_M16_C"/>
</dbReference>
<dbReference type="PATRIC" id="fig|742823.3.peg.824"/>
<feature type="domain" description="Peptidase M16 C-terminal" evidence="11">
    <location>
        <begin position="723"/>
        <end position="885"/>
    </location>
</feature>
<evidence type="ECO:0000259" key="10">
    <source>
        <dbReference type="Pfam" id="PF00675"/>
    </source>
</evidence>
<evidence type="ECO:0000256" key="1">
    <source>
        <dbReference type="ARBA" id="ARBA00001947"/>
    </source>
</evidence>
<keyword evidence="5" id="KW-0378">Hydrolase</keyword>
<gene>
    <name evidence="12" type="ORF">HMPREF9465_00821</name>
</gene>
<dbReference type="Gene3D" id="3.30.830.10">
    <property type="entry name" value="Metalloenzyme, LuxS/M16 peptidase-like"/>
    <property type="match status" value="4"/>
</dbReference>